<dbReference type="CDD" id="cd04301">
    <property type="entry name" value="NAT_SF"/>
    <property type="match status" value="1"/>
</dbReference>
<comment type="caution">
    <text evidence="2">The sequence shown here is derived from an EMBL/GenBank/DDBJ whole genome shotgun (WGS) entry which is preliminary data.</text>
</comment>
<dbReference type="InterPro" id="IPR000182">
    <property type="entry name" value="GNAT_dom"/>
</dbReference>
<dbReference type="EMBL" id="BMDX01000003">
    <property type="protein sequence ID" value="GGA69300.1"/>
    <property type="molecule type" value="Genomic_DNA"/>
</dbReference>
<gene>
    <name evidence="2" type="ORF">GCM10011369_08700</name>
</gene>
<dbReference type="OrthoDB" id="3216107at2"/>
<dbReference type="Pfam" id="PF13508">
    <property type="entry name" value="Acetyltransf_7"/>
    <property type="match status" value="1"/>
</dbReference>
<name>A0A8J2U380_9GAMM</name>
<reference evidence="3" key="1">
    <citation type="journal article" date="2019" name="Int. J. Syst. Evol. Microbiol.">
        <title>The Global Catalogue of Microorganisms (GCM) 10K type strain sequencing project: providing services to taxonomists for standard genome sequencing and annotation.</title>
        <authorList>
            <consortium name="The Broad Institute Genomics Platform"/>
            <consortium name="The Broad Institute Genome Sequencing Center for Infectious Disease"/>
            <person name="Wu L."/>
            <person name="Ma J."/>
        </authorList>
    </citation>
    <scope>NUCLEOTIDE SEQUENCE [LARGE SCALE GENOMIC DNA]</scope>
    <source>
        <strain evidence="3">CGMCC 1.10130</strain>
    </source>
</reference>
<evidence type="ECO:0000259" key="1">
    <source>
        <dbReference type="PROSITE" id="PS51186"/>
    </source>
</evidence>
<keyword evidence="3" id="KW-1185">Reference proteome</keyword>
<dbReference type="SUPFAM" id="SSF55729">
    <property type="entry name" value="Acyl-CoA N-acyltransferases (Nat)"/>
    <property type="match status" value="1"/>
</dbReference>
<dbReference type="Proteomes" id="UP000619743">
    <property type="component" value="Unassembled WGS sequence"/>
</dbReference>
<feature type="domain" description="N-acetyltransferase" evidence="1">
    <location>
        <begin position="19"/>
        <end position="159"/>
    </location>
</feature>
<accession>A0A8J2U380</accession>
<protein>
    <submittedName>
        <fullName evidence="2">N-acetyltransferase</fullName>
    </submittedName>
</protein>
<sequence length="159" mass="18210">MIAMAFSPPCLYQRKNGFELTSDPSRIQFDWLHRQLSQQYWCENIPADILRTAITHSWCVSVFAEDARHQQVGFARLVTDYASFGYLADVYVAPSFRGKGIARWMVDAFVQCPELPQLQKWLLITADGHDIYKGVGFKPVAYPHAFMEIRGVSDYQEPG</sequence>
<dbReference type="PROSITE" id="PS51186">
    <property type="entry name" value="GNAT"/>
    <property type="match status" value="1"/>
</dbReference>
<evidence type="ECO:0000313" key="2">
    <source>
        <dbReference type="EMBL" id="GGA69300.1"/>
    </source>
</evidence>
<dbReference type="PANTHER" id="PTHR43233:SF1">
    <property type="entry name" value="FAMILY N-ACETYLTRANSFERASE, PUTATIVE (AFU_ORTHOLOGUE AFUA_6G03350)-RELATED"/>
    <property type="match status" value="1"/>
</dbReference>
<evidence type="ECO:0000313" key="3">
    <source>
        <dbReference type="Proteomes" id="UP000619743"/>
    </source>
</evidence>
<dbReference type="InterPro" id="IPR053144">
    <property type="entry name" value="Acetyltransferase_Butenolide"/>
</dbReference>
<dbReference type="Gene3D" id="3.40.630.30">
    <property type="match status" value="1"/>
</dbReference>
<organism evidence="2 3">
    <name type="scientific">Neiella marina</name>
    <dbReference type="NCBI Taxonomy" id="508461"/>
    <lineage>
        <taxon>Bacteria</taxon>
        <taxon>Pseudomonadati</taxon>
        <taxon>Pseudomonadota</taxon>
        <taxon>Gammaproteobacteria</taxon>
        <taxon>Alteromonadales</taxon>
        <taxon>Echinimonadaceae</taxon>
        <taxon>Neiella</taxon>
    </lineage>
</organism>
<dbReference type="RefSeq" id="WP_087504848.1">
    <property type="nucleotide sequence ID" value="NZ_BMDX01000003.1"/>
</dbReference>
<proteinExistence type="predicted"/>
<dbReference type="GO" id="GO:0016747">
    <property type="term" value="F:acyltransferase activity, transferring groups other than amino-acyl groups"/>
    <property type="evidence" value="ECO:0007669"/>
    <property type="project" value="InterPro"/>
</dbReference>
<dbReference type="InterPro" id="IPR016181">
    <property type="entry name" value="Acyl_CoA_acyltransferase"/>
</dbReference>
<dbReference type="PANTHER" id="PTHR43233">
    <property type="entry name" value="FAMILY N-ACETYLTRANSFERASE, PUTATIVE (AFU_ORTHOLOGUE AFUA_6G03350)-RELATED"/>
    <property type="match status" value="1"/>
</dbReference>
<dbReference type="AlphaFoldDB" id="A0A8J2U380"/>